<dbReference type="InterPro" id="IPR002347">
    <property type="entry name" value="SDR_fam"/>
</dbReference>
<dbReference type="Gene3D" id="3.40.50.720">
    <property type="entry name" value="NAD(P)-binding Rossmann-like Domain"/>
    <property type="match status" value="1"/>
</dbReference>
<dbReference type="PRINTS" id="PR00080">
    <property type="entry name" value="SDRFAMILY"/>
</dbReference>
<dbReference type="SUPFAM" id="SSF51735">
    <property type="entry name" value="NAD(P)-binding Rossmann-fold domains"/>
    <property type="match status" value="1"/>
</dbReference>
<keyword evidence="2" id="KW-0560">Oxidoreductase</keyword>
<evidence type="ECO:0000313" key="4">
    <source>
        <dbReference type="Proteomes" id="UP000823913"/>
    </source>
</evidence>
<dbReference type="EMBL" id="DVHK01000003">
    <property type="protein sequence ID" value="HIR66464.1"/>
    <property type="molecule type" value="Genomic_DNA"/>
</dbReference>
<dbReference type="PROSITE" id="PS00061">
    <property type="entry name" value="ADH_SHORT"/>
    <property type="match status" value="1"/>
</dbReference>
<evidence type="ECO:0000313" key="3">
    <source>
        <dbReference type="EMBL" id="HIR66464.1"/>
    </source>
</evidence>
<dbReference type="InterPro" id="IPR036291">
    <property type="entry name" value="NAD(P)-bd_dom_sf"/>
</dbReference>
<name>A0A9D1E5H8_9FIRM</name>
<sequence length="241" mass="25771">MKTALITGGTKGIGKAIAQRFLQEGYEVILNYFHDEESAIATQNEFNELDYCPVLMRADVSDEAQVKDMFTEIYRIFGGLDVLVNNAGISKVNVIQDTTLADWEEVVGVNLRGVFLCSREAARSMISCGRGSIVNIASIWGEVGASCEVAYSATKGGVIAFTKALAKELAPSHITVNCVSPGVIDTEMNACFTEDEMEDLINQIPLGRLGSGEDVASAVFFAAENSYVTGEVISVGGGFAK</sequence>
<evidence type="ECO:0000256" key="2">
    <source>
        <dbReference type="ARBA" id="ARBA00023002"/>
    </source>
</evidence>
<accession>A0A9D1E5H8</accession>
<reference evidence="3" key="2">
    <citation type="journal article" date="2021" name="PeerJ">
        <title>Extensive microbial diversity within the chicken gut microbiome revealed by metagenomics and culture.</title>
        <authorList>
            <person name="Gilroy R."/>
            <person name="Ravi A."/>
            <person name="Getino M."/>
            <person name="Pursley I."/>
            <person name="Horton D.L."/>
            <person name="Alikhan N.F."/>
            <person name="Baker D."/>
            <person name="Gharbi K."/>
            <person name="Hall N."/>
            <person name="Watson M."/>
            <person name="Adriaenssens E.M."/>
            <person name="Foster-Nyarko E."/>
            <person name="Jarju S."/>
            <person name="Secka A."/>
            <person name="Antonio M."/>
            <person name="Oren A."/>
            <person name="Chaudhuri R.R."/>
            <person name="La Ragione R."/>
            <person name="Hildebrand F."/>
            <person name="Pallen M.J."/>
        </authorList>
    </citation>
    <scope>NUCLEOTIDE SEQUENCE</scope>
    <source>
        <strain evidence="3">ChiW16-3235</strain>
    </source>
</reference>
<dbReference type="PANTHER" id="PTHR42760">
    <property type="entry name" value="SHORT-CHAIN DEHYDROGENASES/REDUCTASES FAMILY MEMBER"/>
    <property type="match status" value="1"/>
</dbReference>
<gene>
    <name evidence="3" type="ORF">IAB94_00270</name>
</gene>
<comment type="similarity">
    <text evidence="1">Belongs to the short-chain dehydrogenases/reductases (SDR) family.</text>
</comment>
<comment type="caution">
    <text evidence="3">The sequence shown here is derived from an EMBL/GenBank/DDBJ whole genome shotgun (WGS) entry which is preliminary data.</text>
</comment>
<dbReference type="NCBIfam" id="NF009466">
    <property type="entry name" value="PRK12826.1-2"/>
    <property type="match status" value="1"/>
</dbReference>
<protein>
    <submittedName>
        <fullName evidence="3">SDR family oxidoreductase</fullName>
    </submittedName>
</protein>
<dbReference type="PRINTS" id="PR00081">
    <property type="entry name" value="GDHRDH"/>
</dbReference>
<reference evidence="3" key="1">
    <citation type="submission" date="2020-10" db="EMBL/GenBank/DDBJ databases">
        <authorList>
            <person name="Gilroy R."/>
        </authorList>
    </citation>
    <scope>NUCLEOTIDE SEQUENCE</scope>
    <source>
        <strain evidence="3">ChiW16-3235</strain>
    </source>
</reference>
<dbReference type="InterPro" id="IPR020904">
    <property type="entry name" value="Sc_DH/Rdtase_CS"/>
</dbReference>
<dbReference type="GO" id="GO:0016616">
    <property type="term" value="F:oxidoreductase activity, acting on the CH-OH group of donors, NAD or NADP as acceptor"/>
    <property type="evidence" value="ECO:0007669"/>
    <property type="project" value="TreeGrafter"/>
</dbReference>
<organism evidence="3 4">
    <name type="scientific">Candidatus Coproplasma avicola</name>
    <dbReference type="NCBI Taxonomy" id="2840744"/>
    <lineage>
        <taxon>Bacteria</taxon>
        <taxon>Bacillati</taxon>
        <taxon>Bacillota</taxon>
        <taxon>Clostridia</taxon>
        <taxon>Eubacteriales</taxon>
        <taxon>Candidatus Coproplasma</taxon>
    </lineage>
</organism>
<proteinExistence type="inferred from homology"/>
<dbReference type="Proteomes" id="UP000823913">
    <property type="component" value="Unassembled WGS sequence"/>
</dbReference>
<dbReference type="Pfam" id="PF13561">
    <property type="entry name" value="adh_short_C2"/>
    <property type="match status" value="1"/>
</dbReference>
<dbReference type="FunFam" id="3.40.50.720:FF:000173">
    <property type="entry name" value="3-oxoacyl-[acyl-carrier protein] reductase"/>
    <property type="match status" value="1"/>
</dbReference>
<dbReference type="NCBIfam" id="NF047420">
    <property type="entry name" value="EF_P_mod_YmfI"/>
    <property type="match status" value="1"/>
</dbReference>
<dbReference type="AlphaFoldDB" id="A0A9D1E5H8"/>
<evidence type="ECO:0000256" key="1">
    <source>
        <dbReference type="ARBA" id="ARBA00006484"/>
    </source>
</evidence>